<evidence type="ECO:0000313" key="2">
    <source>
        <dbReference type="EMBL" id="MEN3540156.1"/>
    </source>
</evidence>
<dbReference type="Gene3D" id="2.40.128.150">
    <property type="entry name" value="Cysteine proteinases"/>
    <property type="match status" value="1"/>
</dbReference>
<dbReference type="EMBL" id="JBDJAW010000044">
    <property type="protein sequence ID" value="MEN3540156.1"/>
    <property type="molecule type" value="Genomic_DNA"/>
</dbReference>
<dbReference type="Gene3D" id="3.30.2140.10">
    <property type="entry name" value="Arylamine N-acetyltransferase"/>
    <property type="match status" value="1"/>
</dbReference>
<protein>
    <submittedName>
        <fullName evidence="2">Arylamine N-acetyltransferase</fullName>
    </submittedName>
</protein>
<organism evidence="2 3">
    <name type="scientific">Microbispora maris</name>
    <dbReference type="NCBI Taxonomy" id="3144104"/>
    <lineage>
        <taxon>Bacteria</taxon>
        <taxon>Bacillati</taxon>
        <taxon>Actinomycetota</taxon>
        <taxon>Actinomycetes</taxon>
        <taxon>Streptosporangiales</taxon>
        <taxon>Streptosporangiaceae</taxon>
        <taxon>Microbispora</taxon>
    </lineage>
</organism>
<dbReference type="Proteomes" id="UP001447516">
    <property type="component" value="Unassembled WGS sequence"/>
</dbReference>
<dbReference type="SUPFAM" id="SSF54001">
    <property type="entry name" value="Cysteine proteinases"/>
    <property type="match status" value="1"/>
</dbReference>
<evidence type="ECO:0000313" key="3">
    <source>
        <dbReference type="Proteomes" id="UP001447516"/>
    </source>
</evidence>
<dbReference type="PANTHER" id="PTHR11786:SF0">
    <property type="entry name" value="ARYLAMINE N-ACETYLTRANSFERASE 4-RELATED"/>
    <property type="match status" value="1"/>
</dbReference>
<dbReference type="PANTHER" id="PTHR11786">
    <property type="entry name" value="N-HYDROXYARYLAMINE O-ACETYLTRANSFERASE"/>
    <property type="match status" value="1"/>
</dbReference>
<evidence type="ECO:0000256" key="1">
    <source>
        <dbReference type="ARBA" id="ARBA00006547"/>
    </source>
</evidence>
<name>A0ABV0AZZ9_9ACTN</name>
<sequence>MDRTLHVEDYLRRLGLRSSGPPSVEELFRLQAAHVERVPYENLQIWLGRPTTIDPAESWRRIMRGRGGYCCHLNGAFSVLLRLLGYAVIQHFGGVQGSPEEAAGATGNHLALTVSGLPTDANPGGRWLVDAGLGDAIHEPIPLVEGVYRQGPFRYALRRSEAEPGGWRFDHDPRGSFSGMDFRPGPTEMGAFQAKHEWLSTSPQSGFVRVASVQRRDTAGVDLLRGLVLTRVGLPPAGGGPDASVTLERREDYFAALADVYGMTLDDVGAAEKDALWSRLLAAHEEWLTSRQHT</sequence>
<dbReference type="InterPro" id="IPR001447">
    <property type="entry name" value="Arylamine_N-AcTrfase"/>
</dbReference>
<proteinExistence type="inferred from homology"/>
<dbReference type="Pfam" id="PF00797">
    <property type="entry name" value="Acetyltransf_2"/>
    <property type="match status" value="1"/>
</dbReference>
<comment type="caution">
    <text evidence="2">The sequence shown here is derived from an EMBL/GenBank/DDBJ whole genome shotgun (WGS) entry which is preliminary data.</text>
</comment>
<comment type="similarity">
    <text evidence="1">Belongs to the arylamine N-acetyltransferase family.</text>
</comment>
<keyword evidence="3" id="KW-1185">Reference proteome</keyword>
<gene>
    <name evidence="2" type="ORF">AAH991_33945</name>
</gene>
<dbReference type="RefSeq" id="WP_346230018.1">
    <property type="nucleotide sequence ID" value="NZ_JBDJAW010000044.1"/>
</dbReference>
<dbReference type="InterPro" id="IPR038765">
    <property type="entry name" value="Papain-like_cys_pep_sf"/>
</dbReference>
<reference evidence="2 3" key="1">
    <citation type="submission" date="2024-05" db="EMBL/GenBank/DDBJ databases">
        <title>Microbispora sp.ZYX-F-249.</title>
        <authorList>
            <person name="Xie H."/>
        </authorList>
    </citation>
    <scope>NUCLEOTIDE SEQUENCE [LARGE SCALE GENOMIC DNA]</scope>
    <source>
        <strain evidence="2 3">ZYX-F-249</strain>
    </source>
</reference>
<accession>A0ABV0AZZ9</accession>